<evidence type="ECO:0000256" key="9">
    <source>
        <dbReference type="ARBA" id="ARBA00023315"/>
    </source>
</evidence>
<dbReference type="EMBL" id="JAQQPM010000007">
    <property type="protein sequence ID" value="KAK2073859.1"/>
    <property type="molecule type" value="Genomic_DNA"/>
</dbReference>
<dbReference type="Proteomes" id="UP001217918">
    <property type="component" value="Unassembled WGS sequence"/>
</dbReference>
<evidence type="ECO:0000313" key="16">
    <source>
        <dbReference type="Proteomes" id="UP001217918"/>
    </source>
</evidence>
<feature type="compositionally biased region" description="Basic residues" evidence="13">
    <location>
        <begin position="458"/>
        <end position="469"/>
    </location>
</feature>
<comment type="function">
    <text evidence="11">Mediates the reversible addition of palmitate to target proteins, thereby regulating their membrane association and biological function.</text>
</comment>
<dbReference type="GO" id="GO:0019706">
    <property type="term" value="F:protein-cysteine S-palmitoyltransferase activity"/>
    <property type="evidence" value="ECO:0007669"/>
    <property type="project" value="UniProtKB-UniRule"/>
</dbReference>
<feature type="transmembrane region" description="Helical" evidence="11 12">
    <location>
        <begin position="13"/>
        <end position="33"/>
    </location>
</feature>
<feature type="compositionally biased region" description="Acidic residues" evidence="13">
    <location>
        <begin position="419"/>
        <end position="436"/>
    </location>
</feature>
<evidence type="ECO:0000256" key="3">
    <source>
        <dbReference type="ARBA" id="ARBA00022692"/>
    </source>
</evidence>
<evidence type="ECO:0000256" key="1">
    <source>
        <dbReference type="ARBA" id="ARBA00004141"/>
    </source>
</evidence>
<evidence type="ECO:0000256" key="8">
    <source>
        <dbReference type="ARBA" id="ARBA00023288"/>
    </source>
</evidence>
<dbReference type="HAMAP" id="MF_03199">
    <property type="entry name" value="DHHC_PAT_PFA4"/>
    <property type="match status" value="1"/>
</dbReference>
<accession>A0AAD9ME90</accession>
<keyword evidence="7 11" id="KW-0564">Palmitate</keyword>
<organism evidence="15 16">
    <name type="scientific">Phyllachora maydis</name>
    <dbReference type="NCBI Taxonomy" id="1825666"/>
    <lineage>
        <taxon>Eukaryota</taxon>
        <taxon>Fungi</taxon>
        <taxon>Dikarya</taxon>
        <taxon>Ascomycota</taxon>
        <taxon>Pezizomycotina</taxon>
        <taxon>Sordariomycetes</taxon>
        <taxon>Sordariomycetidae</taxon>
        <taxon>Phyllachorales</taxon>
        <taxon>Phyllachoraceae</taxon>
        <taxon>Phyllachora</taxon>
    </lineage>
</organism>
<evidence type="ECO:0000256" key="13">
    <source>
        <dbReference type="SAM" id="MobiDB-lite"/>
    </source>
</evidence>
<comment type="caution">
    <text evidence="11">Lacks conserved residue(s) required for the propagation of feature annotation.</text>
</comment>
<keyword evidence="3 11" id="KW-0812">Transmembrane</keyword>
<evidence type="ECO:0000256" key="5">
    <source>
        <dbReference type="ARBA" id="ARBA00022989"/>
    </source>
</evidence>
<feature type="active site" description="S-palmitoyl cysteine intermediate" evidence="11">
    <location>
        <position position="125"/>
    </location>
</feature>
<proteinExistence type="inferred from homology"/>
<dbReference type="InterPro" id="IPR001594">
    <property type="entry name" value="Palmitoyltrfase_DHHC"/>
</dbReference>
<sequence length="469" mass="51970">MGRSVKTASSTPGFLQVLAIPAACCLIFFLSYYPQWLLNAHPVLQPGPMTTRETVVFNSLVGCVWYTYYKACTVDPGRFPPAAVASASGQHRTGRWCKKCQAPKPPRAHHCRHCARCIPKMDHHCPWTGTCVSLQTFPHFLRALAYANAAVWTLLLQLLWPRLHAVWAERHLPAYLGPTLPQLVLLVFITLTAAATALGLAVLLYTTARACVLNTTMIEGWEMERHEAVMARRADQLDLDFDADTPDPLRPVEFPYDIGFLANVAQAMGTRNPLLWAWPFAGGPVLDPTTPGRGPGWEWAENGFNARLGMWPPPDPEKRRRARAPGWPGASATAACRTAEDDQDVRAAFARRQEADRVRRRQAAMQGRSGIIAELEELDALEDVEAVLAAGRDDEFETGMDGEPGWTNSDGDRLRDYGVDEEPEEPEGPEGPEGAEGEYVRRGVHDDDDDVPIAELLRRRKAHGRAAVR</sequence>
<evidence type="ECO:0000256" key="10">
    <source>
        <dbReference type="ARBA" id="ARBA00048048"/>
    </source>
</evidence>
<dbReference type="GO" id="GO:0005789">
    <property type="term" value="C:endoplasmic reticulum membrane"/>
    <property type="evidence" value="ECO:0007669"/>
    <property type="project" value="UniProtKB-SubCell"/>
</dbReference>
<dbReference type="AlphaFoldDB" id="A0AAD9ME90"/>
<evidence type="ECO:0000256" key="11">
    <source>
        <dbReference type="HAMAP-Rule" id="MF_03199"/>
    </source>
</evidence>
<keyword evidence="6 11" id="KW-0472">Membrane</keyword>
<keyword evidence="16" id="KW-1185">Reference proteome</keyword>
<evidence type="ECO:0000256" key="12">
    <source>
        <dbReference type="RuleBase" id="RU079119"/>
    </source>
</evidence>
<dbReference type="PANTHER" id="PTHR12246">
    <property type="entry name" value="PALMITOYLTRANSFERASE ZDHHC16"/>
    <property type="match status" value="1"/>
</dbReference>
<feature type="region of interest" description="Disordered" evidence="13">
    <location>
        <begin position="395"/>
        <end position="469"/>
    </location>
</feature>
<feature type="transmembrane region" description="Helical" evidence="11 12">
    <location>
        <begin position="183"/>
        <end position="205"/>
    </location>
</feature>
<keyword evidence="8 11" id="KW-0449">Lipoprotein</keyword>
<feature type="transmembrane region" description="Helical" evidence="11 12">
    <location>
        <begin position="143"/>
        <end position="163"/>
    </location>
</feature>
<protein>
    <recommendedName>
        <fullName evidence="11">Palmitoyltransferase PFA4</fullName>
        <ecNumber evidence="11">2.3.1.225</ecNumber>
    </recommendedName>
    <alternativeName>
        <fullName evidence="11">Protein S-acyltransferase</fullName>
        <shortName evidence="11">PAT</shortName>
    </alternativeName>
    <alternativeName>
        <fullName evidence="11">Protein fatty acyltransferase 4</fullName>
    </alternativeName>
</protein>
<evidence type="ECO:0000259" key="14">
    <source>
        <dbReference type="Pfam" id="PF01529"/>
    </source>
</evidence>
<dbReference type="Pfam" id="PF01529">
    <property type="entry name" value="DHHC"/>
    <property type="match status" value="1"/>
</dbReference>
<reference evidence="15" key="1">
    <citation type="journal article" date="2023" name="Mol. Plant Microbe Interact.">
        <title>Elucidating the Obligate Nature and Biological Capacity of an Invasive Fungal Corn Pathogen.</title>
        <authorList>
            <person name="MacCready J.S."/>
            <person name="Roggenkamp E.M."/>
            <person name="Gdanetz K."/>
            <person name="Chilvers M.I."/>
        </authorList>
    </citation>
    <scope>NUCLEOTIDE SEQUENCE</scope>
    <source>
        <strain evidence="15">PM02</strain>
    </source>
</reference>
<dbReference type="InterPro" id="IPR033682">
    <property type="entry name" value="PFA4"/>
</dbReference>
<feature type="domain" description="Palmitoyltransferase DHHC" evidence="14">
    <location>
        <begin position="93"/>
        <end position="222"/>
    </location>
</feature>
<keyword evidence="9 11" id="KW-0012">Acyltransferase</keyword>
<name>A0AAD9ME90_9PEZI</name>
<comment type="similarity">
    <text evidence="11">Belongs to the DHHC palmitoyltransferase family. PFA4 subfamily.</text>
</comment>
<evidence type="ECO:0000256" key="4">
    <source>
        <dbReference type="ARBA" id="ARBA00022824"/>
    </source>
</evidence>
<comment type="catalytic activity">
    <reaction evidence="10 11 12">
        <text>L-cysteinyl-[protein] + hexadecanoyl-CoA = S-hexadecanoyl-L-cysteinyl-[protein] + CoA</text>
        <dbReference type="Rhea" id="RHEA:36683"/>
        <dbReference type="Rhea" id="RHEA-COMP:10131"/>
        <dbReference type="Rhea" id="RHEA-COMP:11032"/>
        <dbReference type="ChEBI" id="CHEBI:29950"/>
        <dbReference type="ChEBI" id="CHEBI:57287"/>
        <dbReference type="ChEBI" id="CHEBI:57379"/>
        <dbReference type="ChEBI" id="CHEBI:74151"/>
        <dbReference type="EC" id="2.3.1.225"/>
    </reaction>
</comment>
<evidence type="ECO:0000256" key="7">
    <source>
        <dbReference type="ARBA" id="ARBA00023139"/>
    </source>
</evidence>
<dbReference type="InterPro" id="IPR039859">
    <property type="entry name" value="PFA4/ZDH16/20/ERF2-like"/>
</dbReference>
<comment type="subcellular location">
    <subcellularLocation>
        <location evidence="11">Endoplasmic reticulum membrane</location>
        <topology evidence="11">Multi-pass membrane protein</topology>
    </subcellularLocation>
    <subcellularLocation>
        <location evidence="1">Membrane</location>
        <topology evidence="1">Multi-pass membrane protein</topology>
    </subcellularLocation>
</comment>
<gene>
    <name evidence="11" type="primary">PFA4</name>
    <name evidence="15" type="ORF">P8C59_008104</name>
</gene>
<comment type="domain">
    <text evidence="11 12">The DHHC domain is required for palmitoyltransferase activity.</text>
</comment>
<comment type="caution">
    <text evidence="15">The sequence shown here is derived from an EMBL/GenBank/DDBJ whole genome shotgun (WGS) entry which is preliminary data.</text>
</comment>
<evidence type="ECO:0000313" key="15">
    <source>
        <dbReference type="EMBL" id="KAK2073859.1"/>
    </source>
</evidence>
<keyword evidence="4 11" id="KW-0256">Endoplasmic reticulum</keyword>
<evidence type="ECO:0000256" key="2">
    <source>
        <dbReference type="ARBA" id="ARBA00022679"/>
    </source>
</evidence>
<dbReference type="EC" id="2.3.1.225" evidence="11"/>
<evidence type="ECO:0000256" key="6">
    <source>
        <dbReference type="ARBA" id="ARBA00023136"/>
    </source>
</evidence>
<dbReference type="PROSITE" id="PS50216">
    <property type="entry name" value="DHHC"/>
    <property type="match status" value="1"/>
</dbReference>
<keyword evidence="5 11" id="KW-1133">Transmembrane helix</keyword>
<keyword evidence="2 11" id="KW-0808">Transferase</keyword>